<dbReference type="InterPro" id="IPR046450">
    <property type="entry name" value="PA_dom_sf"/>
</dbReference>
<dbReference type="SUPFAM" id="SSF52025">
    <property type="entry name" value="PA domain"/>
    <property type="match status" value="1"/>
</dbReference>
<dbReference type="GO" id="GO:0046872">
    <property type="term" value="F:metal ion binding"/>
    <property type="evidence" value="ECO:0007669"/>
    <property type="project" value="UniProtKB-KW"/>
</dbReference>
<evidence type="ECO:0000256" key="1">
    <source>
        <dbReference type="ARBA" id="ARBA00022438"/>
    </source>
</evidence>
<sequence length="548" mass="59722">MLALAVLPLPALSAAGTSFSAERMLAHTKVLASDEFEGRAPGSAGEEKTVAYLTQEFKKLGLQPGNPDGTFVQAVPLVGITSRPTLSIEVGGETRTLKHVEEFVGPTSRITSHIEVKNSELIFVGYGIVAPEFGWDDYKDVDVRGKTIVMLINDPPVRDAATGTLDPQVFGGKAMTYYGRWTYKYEIAAAKGAAGCLIVHETEPAAYPWAVVTGSRSRENFELRTPDGNAGHAAMEGWLTYDAAKSIFAAAGQNYERLKKAAATREFRPVPLDARASLTIDSTLRDVNSRNVVAKLEGADPTLRHEYVVYSAHWDHLGRDASLAGDQIFNGALDNASGVAVLIELARAFAELPADQRAKRSILFLSVTAEEKGLLGSRYYAEHPLYPLTHTVANINMDGANTYGRTSDIAVVGLGASTLDDLGLAVAQAQGRQLTPEEHPEHGSYYRSDHFEFAKVGVPAFYPKAGRTYLDQPADFGEKLTQEYINKHYHKVSDEVQSDWTFEGAVQDAEFMFRVGLRVANDSGRPQWKSGSEFKARREAMLQSAGIN</sequence>
<dbReference type="Proteomes" id="UP000007013">
    <property type="component" value="Chromosome"/>
</dbReference>
<dbReference type="CDD" id="cd04821">
    <property type="entry name" value="PA_M28_1_2"/>
    <property type="match status" value="1"/>
</dbReference>
<dbReference type="GO" id="GO:0004177">
    <property type="term" value="F:aminopeptidase activity"/>
    <property type="evidence" value="ECO:0007669"/>
    <property type="project" value="UniProtKB-KW"/>
</dbReference>
<dbReference type="AlphaFoldDB" id="B1ZSB9"/>
<keyword evidence="6" id="KW-0862">Zinc</keyword>
<keyword evidence="4" id="KW-0732">Signal</keyword>
<proteinExistence type="predicted"/>
<keyword evidence="5" id="KW-0378">Hydrolase</keyword>
<dbReference type="eggNOG" id="COG2234">
    <property type="taxonomic scope" value="Bacteria"/>
</dbReference>
<gene>
    <name evidence="8" type="ordered locus">Oter_2436</name>
</gene>
<protein>
    <submittedName>
        <fullName evidence="8">Peptidase M28</fullName>
    </submittedName>
</protein>
<keyword evidence="2" id="KW-0645">Protease</keyword>
<organism evidence="8 9">
    <name type="scientific">Opitutus terrae (strain DSM 11246 / JCM 15787 / PB90-1)</name>
    <dbReference type="NCBI Taxonomy" id="452637"/>
    <lineage>
        <taxon>Bacteria</taxon>
        <taxon>Pseudomonadati</taxon>
        <taxon>Verrucomicrobiota</taxon>
        <taxon>Opitutia</taxon>
        <taxon>Opitutales</taxon>
        <taxon>Opitutaceae</taxon>
        <taxon>Opitutus</taxon>
    </lineage>
</organism>
<dbReference type="HOGENOM" id="CLU_019932_2_1_0"/>
<keyword evidence="9" id="KW-1185">Reference proteome</keyword>
<dbReference type="Gene3D" id="3.40.630.10">
    <property type="entry name" value="Zn peptidases"/>
    <property type="match status" value="2"/>
</dbReference>
<feature type="domain" description="Peptidase M28" evidence="7">
    <location>
        <begin position="291"/>
        <end position="508"/>
    </location>
</feature>
<dbReference type="InterPro" id="IPR045175">
    <property type="entry name" value="M28_fam"/>
</dbReference>
<dbReference type="CDD" id="cd05660">
    <property type="entry name" value="M28_like_PA"/>
    <property type="match status" value="1"/>
</dbReference>
<evidence type="ECO:0000256" key="5">
    <source>
        <dbReference type="ARBA" id="ARBA00022801"/>
    </source>
</evidence>
<dbReference type="KEGG" id="ote:Oter_2436"/>
<evidence type="ECO:0000313" key="9">
    <source>
        <dbReference type="Proteomes" id="UP000007013"/>
    </source>
</evidence>
<evidence type="ECO:0000259" key="7">
    <source>
        <dbReference type="Pfam" id="PF04389"/>
    </source>
</evidence>
<dbReference type="Pfam" id="PF04389">
    <property type="entry name" value="Peptidase_M28"/>
    <property type="match status" value="1"/>
</dbReference>
<dbReference type="SUPFAM" id="SSF53187">
    <property type="entry name" value="Zn-dependent exopeptidases"/>
    <property type="match status" value="1"/>
</dbReference>
<evidence type="ECO:0000256" key="4">
    <source>
        <dbReference type="ARBA" id="ARBA00022729"/>
    </source>
</evidence>
<dbReference type="EMBL" id="CP001032">
    <property type="protein sequence ID" value="ACB75718.1"/>
    <property type="molecule type" value="Genomic_DNA"/>
</dbReference>
<dbReference type="InterPro" id="IPR007484">
    <property type="entry name" value="Peptidase_M28"/>
</dbReference>
<keyword evidence="3" id="KW-0479">Metal-binding</keyword>
<keyword evidence="1" id="KW-0031">Aminopeptidase</keyword>
<dbReference type="GO" id="GO:0006508">
    <property type="term" value="P:proteolysis"/>
    <property type="evidence" value="ECO:0007669"/>
    <property type="project" value="UniProtKB-KW"/>
</dbReference>
<dbReference type="PANTHER" id="PTHR12147">
    <property type="entry name" value="METALLOPEPTIDASE M28 FAMILY MEMBER"/>
    <property type="match status" value="1"/>
</dbReference>
<evidence type="ECO:0000256" key="6">
    <source>
        <dbReference type="ARBA" id="ARBA00022833"/>
    </source>
</evidence>
<evidence type="ECO:0000256" key="2">
    <source>
        <dbReference type="ARBA" id="ARBA00022670"/>
    </source>
</evidence>
<dbReference type="PANTHER" id="PTHR12147:SF56">
    <property type="entry name" value="AMINOPEPTIDASE YDR415C-RELATED"/>
    <property type="match status" value="1"/>
</dbReference>
<reference evidence="8 9" key="1">
    <citation type="journal article" date="2011" name="J. Bacteriol.">
        <title>Genome sequence of the verrucomicrobium Opitutus terrae PB90-1, an abundant inhabitant of rice paddy soil ecosystems.</title>
        <authorList>
            <person name="van Passel M.W."/>
            <person name="Kant R."/>
            <person name="Palva A."/>
            <person name="Copeland A."/>
            <person name="Lucas S."/>
            <person name="Lapidus A."/>
            <person name="Glavina del Rio T."/>
            <person name="Pitluck S."/>
            <person name="Goltsman E."/>
            <person name="Clum A."/>
            <person name="Sun H."/>
            <person name="Schmutz J."/>
            <person name="Larimer F.W."/>
            <person name="Land M.L."/>
            <person name="Hauser L."/>
            <person name="Kyrpides N."/>
            <person name="Mikhailova N."/>
            <person name="Richardson P.P."/>
            <person name="Janssen P.H."/>
            <person name="de Vos W.M."/>
            <person name="Smidt H."/>
        </authorList>
    </citation>
    <scope>NUCLEOTIDE SEQUENCE [LARGE SCALE GENOMIC DNA]</scope>
    <source>
        <strain evidence="9">DSM 11246 / JCM 15787 / PB90-1</strain>
    </source>
</reference>
<dbReference type="GO" id="GO:0008235">
    <property type="term" value="F:metalloexopeptidase activity"/>
    <property type="evidence" value="ECO:0007669"/>
    <property type="project" value="InterPro"/>
</dbReference>
<name>B1ZSB9_OPITP</name>
<accession>B1ZSB9</accession>
<evidence type="ECO:0000313" key="8">
    <source>
        <dbReference type="EMBL" id="ACB75718.1"/>
    </source>
</evidence>
<evidence type="ECO:0000256" key="3">
    <source>
        <dbReference type="ARBA" id="ARBA00022723"/>
    </source>
</evidence>
<dbReference type="RefSeq" id="WP_012375253.1">
    <property type="nucleotide sequence ID" value="NC_010571.1"/>
</dbReference>
<dbReference type="STRING" id="452637.Oter_2436"/>